<accession>A0ABU0GE53</accession>
<evidence type="ECO:0000313" key="3">
    <source>
        <dbReference type="Proteomes" id="UP001238496"/>
    </source>
</evidence>
<gene>
    <name evidence="2" type="ORF">J2045_004420</name>
</gene>
<organism evidence="2 3">
    <name type="scientific">Peteryoungia aggregata LMG 23059</name>
    <dbReference type="NCBI Taxonomy" id="1368425"/>
    <lineage>
        <taxon>Bacteria</taxon>
        <taxon>Pseudomonadati</taxon>
        <taxon>Pseudomonadota</taxon>
        <taxon>Alphaproteobacteria</taxon>
        <taxon>Hyphomicrobiales</taxon>
        <taxon>Rhizobiaceae</taxon>
        <taxon>Peteryoungia</taxon>
    </lineage>
</organism>
<sequence length="279" mass="29713">MSFMRASLALCSSIGRLRLTVAAAMLSLLASCQAPPAPQIQSVLGQFSLAEITVDYSRLNQPLLVSDLEGDINRSVSSSTIDGLGTRLGLTNQAAKQTAMQQAISANITPHVRDQLTPLFKGTRPARAEVVVYSVFIRSQLSLQRLTGAEVTIDGVRRPDGPQLVAGLRIYDVQTGEPLQEIAPITKTDDGSITVSLSGPKAPEYGTSPRLNKLAFDFAREAAYALANAPLRPVSAPAPSPVLCSAAQRWGAMCGRFGRCGRWSEGMGGMNCDNIQNIV</sequence>
<dbReference type="Proteomes" id="UP001238496">
    <property type="component" value="Unassembled WGS sequence"/>
</dbReference>
<evidence type="ECO:0000313" key="2">
    <source>
        <dbReference type="EMBL" id="MDQ0423368.1"/>
    </source>
</evidence>
<reference evidence="2 3" key="1">
    <citation type="submission" date="2023-07" db="EMBL/GenBank/DDBJ databases">
        <title>Genomic Encyclopedia of Type Strains, Phase IV (KMG-IV): sequencing the most valuable type-strain genomes for metagenomic binning, comparative biology and taxonomic classification.</title>
        <authorList>
            <person name="Goeker M."/>
        </authorList>
    </citation>
    <scope>NUCLEOTIDE SEQUENCE [LARGE SCALE GENOMIC DNA]</scope>
    <source>
        <strain evidence="2 3">DSM 1111</strain>
    </source>
</reference>
<keyword evidence="1" id="KW-0732">Signal</keyword>
<feature type="chain" id="PRO_5046590151" evidence="1">
    <location>
        <begin position="37"/>
        <end position="279"/>
    </location>
</feature>
<name>A0ABU0GE53_9HYPH</name>
<dbReference type="RefSeq" id="WP_307377155.1">
    <property type="nucleotide sequence ID" value="NZ_JAUSUW010000019.1"/>
</dbReference>
<feature type="signal peptide" evidence="1">
    <location>
        <begin position="1"/>
        <end position="36"/>
    </location>
</feature>
<comment type="caution">
    <text evidence="2">The sequence shown here is derived from an EMBL/GenBank/DDBJ whole genome shotgun (WGS) entry which is preliminary data.</text>
</comment>
<proteinExistence type="predicted"/>
<dbReference type="EMBL" id="JAUSUW010000019">
    <property type="protein sequence ID" value="MDQ0423368.1"/>
    <property type="molecule type" value="Genomic_DNA"/>
</dbReference>
<dbReference type="PROSITE" id="PS51257">
    <property type="entry name" value="PROKAR_LIPOPROTEIN"/>
    <property type="match status" value="1"/>
</dbReference>
<protein>
    <submittedName>
        <fullName evidence="2">Uncharacterized protein</fullName>
    </submittedName>
</protein>
<keyword evidence="3" id="KW-1185">Reference proteome</keyword>
<evidence type="ECO:0000256" key="1">
    <source>
        <dbReference type="SAM" id="SignalP"/>
    </source>
</evidence>